<keyword evidence="5" id="KW-1185">Reference proteome</keyword>
<name>A0A6A4JKC7_APOLU</name>
<proteinExistence type="inferred from homology"/>
<comment type="caution">
    <text evidence="4">The sequence shown here is derived from an EMBL/GenBank/DDBJ whole genome shotgun (WGS) entry which is preliminary data.</text>
</comment>
<dbReference type="InterPro" id="IPR023674">
    <property type="entry name" value="Ribosomal_uL1-like"/>
</dbReference>
<dbReference type="SUPFAM" id="SSF56808">
    <property type="entry name" value="Ribosomal protein L1"/>
    <property type="match status" value="1"/>
</dbReference>
<evidence type="ECO:0000256" key="2">
    <source>
        <dbReference type="ARBA" id="ARBA00022980"/>
    </source>
</evidence>
<keyword evidence="3" id="KW-0687">Ribonucleoprotein</keyword>
<protein>
    <submittedName>
        <fullName evidence="4">Uncharacterized protein</fullName>
    </submittedName>
</protein>
<dbReference type="PANTHER" id="PTHR36427:SF3">
    <property type="entry name" value="LARGE RIBOSOMAL SUBUNIT PROTEIN UL1M"/>
    <property type="match status" value="1"/>
</dbReference>
<dbReference type="Gene3D" id="3.40.50.790">
    <property type="match status" value="1"/>
</dbReference>
<dbReference type="Gene3D" id="3.30.190.20">
    <property type="match status" value="1"/>
</dbReference>
<evidence type="ECO:0000313" key="5">
    <source>
        <dbReference type="Proteomes" id="UP000466442"/>
    </source>
</evidence>
<dbReference type="AlphaFoldDB" id="A0A6A4JKC7"/>
<dbReference type="InterPro" id="IPR016095">
    <property type="entry name" value="Ribosomal_uL1_3-a/b-sand"/>
</dbReference>
<dbReference type="EMBL" id="WIXP02000003">
    <property type="protein sequence ID" value="KAF6214075.1"/>
    <property type="molecule type" value="Genomic_DNA"/>
</dbReference>
<reference evidence="4" key="1">
    <citation type="journal article" date="2021" name="Mol. Ecol. Resour.">
        <title>Apolygus lucorum genome provides insights into omnivorousness and mesophyll feeding.</title>
        <authorList>
            <person name="Liu Y."/>
            <person name="Liu H."/>
            <person name="Wang H."/>
            <person name="Huang T."/>
            <person name="Liu B."/>
            <person name="Yang B."/>
            <person name="Yin L."/>
            <person name="Li B."/>
            <person name="Zhang Y."/>
            <person name="Zhang S."/>
            <person name="Jiang F."/>
            <person name="Zhang X."/>
            <person name="Ren Y."/>
            <person name="Wang B."/>
            <person name="Wang S."/>
            <person name="Lu Y."/>
            <person name="Wu K."/>
            <person name="Fan W."/>
            <person name="Wang G."/>
        </authorList>
    </citation>
    <scope>NUCLEOTIDE SEQUENCE</scope>
    <source>
        <strain evidence="4">12Hb</strain>
    </source>
</reference>
<dbReference type="GO" id="GO:1990904">
    <property type="term" value="C:ribonucleoprotein complex"/>
    <property type="evidence" value="ECO:0007669"/>
    <property type="project" value="UniProtKB-KW"/>
</dbReference>
<dbReference type="Proteomes" id="UP000466442">
    <property type="component" value="Unassembled WGS sequence"/>
</dbReference>
<dbReference type="GO" id="GO:0005840">
    <property type="term" value="C:ribosome"/>
    <property type="evidence" value="ECO:0007669"/>
    <property type="project" value="UniProtKB-KW"/>
</dbReference>
<sequence>MEFCKVTSRLLPLTNHLLTSGPASSLLAPVSALSYIQSRGFAARRGTRAKMAKKKVKVEVKKVGFIPHNLREKTLTKGPVGSRRLKDEFKPIPVDDVWVQRFYRWKVYDVEEAIECFRETHHPEVYNMPSAPVRAFIELDMRGVKKNKYVDPFSKIAPIPHAFEHGEDRSVLVFCKTPQLKDEAEAAGATLVGDVDILKKIERGEIVLPDFQFVVAHPNILPELVGLRGLLKKKFPNPKNGTLGANIGELVQIVRNGIQYLALRDENELDYGFINIPFGKLDMEISHLRENLVALLESVQSARPKREGPFITRVMLTCPPSIERLKVNLLPLIGEDATAKDEDSDSDDEESRASAKAG</sequence>
<gene>
    <name evidence="4" type="ORF">GE061_011806</name>
</gene>
<accession>A0A6A4JKC7</accession>
<dbReference type="CDD" id="cd00403">
    <property type="entry name" value="Ribosomal_L1"/>
    <property type="match status" value="1"/>
</dbReference>
<evidence type="ECO:0000256" key="1">
    <source>
        <dbReference type="ARBA" id="ARBA00010531"/>
    </source>
</evidence>
<dbReference type="PANTHER" id="PTHR36427">
    <property type="entry name" value="54S RIBOSOMAL PROTEIN L1, MITOCHONDRIAL"/>
    <property type="match status" value="1"/>
</dbReference>
<keyword evidence="2" id="KW-0689">Ribosomal protein</keyword>
<organism evidence="4 5">
    <name type="scientific">Apolygus lucorum</name>
    <name type="common">Small green plant bug</name>
    <name type="synonym">Lygocoris lucorum</name>
    <dbReference type="NCBI Taxonomy" id="248454"/>
    <lineage>
        <taxon>Eukaryota</taxon>
        <taxon>Metazoa</taxon>
        <taxon>Ecdysozoa</taxon>
        <taxon>Arthropoda</taxon>
        <taxon>Hexapoda</taxon>
        <taxon>Insecta</taxon>
        <taxon>Pterygota</taxon>
        <taxon>Neoptera</taxon>
        <taxon>Paraneoptera</taxon>
        <taxon>Hemiptera</taxon>
        <taxon>Heteroptera</taxon>
        <taxon>Panheteroptera</taxon>
        <taxon>Cimicomorpha</taxon>
        <taxon>Miridae</taxon>
        <taxon>Mirini</taxon>
        <taxon>Apolygus</taxon>
    </lineage>
</organism>
<dbReference type="OrthoDB" id="1747252at2759"/>
<comment type="similarity">
    <text evidence="1">Belongs to the universal ribosomal protein uL1 family.</text>
</comment>
<evidence type="ECO:0000256" key="3">
    <source>
        <dbReference type="ARBA" id="ARBA00023274"/>
    </source>
</evidence>
<dbReference type="InterPro" id="IPR028364">
    <property type="entry name" value="Ribosomal_uL1/biogenesis"/>
</dbReference>
<dbReference type="Pfam" id="PF00687">
    <property type="entry name" value="Ribosomal_L1"/>
    <property type="match status" value="1"/>
</dbReference>
<evidence type="ECO:0000313" key="4">
    <source>
        <dbReference type="EMBL" id="KAF6214075.1"/>
    </source>
</evidence>